<dbReference type="PANTHER" id="PTHR38813:SF1">
    <property type="entry name" value="TOXIN RELE1-RELATED"/>
    <property type="match status" value="1"/>
</dbReference>
<dbReference type="PANTHER" id="PTHR38813">
    <property type="match status" value="1"/>
</dbReference>
<dbReference type="AlphaFoldDB" id="A0A8J3G8D0"/>
<gene>
    <name evidence="2" type="ORF">GCM10007390_09170</name>
</gene>
<dbReference type="InterPro" id="IPR052747">
    <property type="entry name" value="TA_system_RelE_toxin"/>
</dbReference>
<proteinExistence type="predicted"/>
<dbReference type="SUPFAM" id="SSF143011">
    <property type="entry name" value="RelE-like"/>
    <property type="match status" value="1"/>
</dbReference>
<keyword evidence="3" id="KW-1185">Reference proteome</keyword>
<dbReference type="Gene3D" id="3.30.2310.20">
    <property type="entry name" value="RelE-like"/>
    <property type="match status" value="1"/>
</dbReference>
<dbReference type="Pfam" id="PF05016">
    <property type="entry name" value="ParE_toxin"/>
    <property type="match status" value="1"/>
</dbReference>
<protein>
    <recommendedName>
        <fullName evidence="4">Plasmid stabilization protein</fullName>
    </recommendedName>
</protein>
<comment type="caution">
    <text evidence="2">The sequence shown here is derived from an EMBL/GenBank/DDBJ whole genome shotgun (WGS) entry which is preliminary data.</text>
</comment>
<dbReference type="InterPro" id="IPR035093">
    <property type="entry name" value="RelE/ParE_toxin_dom_sf"/>
</dbReference>
<dbReference type="InterPro" id="IPR007712">
    <property type="entry name" value="RelE/ParE_toxin"/>
</dbReference>
<sequence length="88" mass="10341">MKVKIDKSFEKDTKKVKDKKLLAKVADVIEQVQSSENNRGIKNLKKLKGSHNCYRIRVGEYRIGIIIEGEMVEFIRFLPRKNVYDQFP</sequence>
<name>A0A8J3G8D0_9BACT</name>
<evidence type="ECO:0008006" key="4">
    <source>
        <dbReference type="Google" id="ProtNLM"/>
    </source>
</evidence>
<dbReference type="EMBL" id="BMXF01000001">
    <property type="protein sequence ID" value="GHB57895.1"/>
    <property type="molecule type" value="Genomic_DNA"/>
</dbReference>
<reference evidence="2 3" key="1">
    <citation type="journal article" date="2014" name="Int. J. Syst. Evol. Microbiol.">
        <title>Complete genome sequence of Corynebacterium casei LMG S-19264T (=DSM 44701T), isolated from a smear-ripened cheese.</title>
        <authorList>
            <consortium name="US DOE Joint Genome Institute (JGI-PGF)"/>
            <person name="Walter F."/>
            <person name="Albersmeier A."/>
            <person name="Kalinowski J."/>
            <person name="Ruckert C."/>
        </authorList>
    </citation>
    <scope>NUCLEOTIDE SEQUENCE [LARGE SCALE GENOMIC DNA]</scope>
    <source>
        <strain evidence="2 3">KCTC 12866</strain>
    </source>
</reference>
<keyword evidence="1" id="KW-1277">Toxin-antitoxin system</keyword>
<dbReference type="Proteomes" id="UP000598271">
    <property type="component" value="Unassembled WGS sequence"/>
</dbReference>
<evidence type="ECO:0000313" key="2">
    <source>
        <dbReference type="EMBL" id="GHB57895.1"/>
    </source>
</evidence>
<organism evidence="2 3">
    <name type="scientific">Persicitalea jodogahamensis</name>
    <dbReference type="NCBI Taxonomy" id="402147"/>
    <lineage>
        <taxon>Bacteria</taxon>
        <taxon>Pseudomonadati</taxon>
        <taxon>Bacteroidota</taxon>
        <taxon>Cytophagia</taxon>
        <taxon>Cytophagales</taxon>
        <taxon>Spirosomataceae</taxon>
        <taxon>Persicitalea</taxon>
    </lineage>
</organism>
<evidence type="ECO:0000256" key="1">
    <source>
        <dbReference type="ARBA" id="ARBA00022649"/>
    </source>
</evidence>
<accession>A0A8J3G8D0</accession>
<evidence type="ECO:0000313" key="3">
    <source>
        <dbReference type="Proteomes" id="UP000598271"/>
    </source>
</evidence>
<dbReference type="RefSeq" id="WP_189563156.1">
    <property type="nucleotide sequence ID" value="NZ_BMXF01000001.1"/>
</dbReference>